<keyword evidence="1 2" id="KW-0238">DNA-binding</keyword>
<keyword evidence="5" id="KW-1185">Reference proteome</keyword>
<protein>
    <submittedName>
        <fullName evidence="4">TetR/AcrR family transcriptional regulator</fullName>
    </submittedName>
</protein>
<comment type="caution">
    <text evidence="4">The sequence shown here is derived from an EMBL/GenBank/DDBJ whole genome shotgun (WGS) entry which is preliminary data.</text>
</comment>
<sequence>MCQYSLGFNLKLTAVLNDLVWINLVATRSRSTDEKRLRRESILDAAEQAFIDRRFDKASMGSIASSAGLSRALLYVYFRDKEDIHLGLSVRAAKRLLALMAEFSSPCPNGISSMYAIGQAYLYFYHNEKEYFRILTLSAGMRPSANQTGADSTDSEREYIQIDEDILELMVNAIQRAYDDHSLQLPGTPNPVEVALYMRGSLHGLIMLQDGNRSLFEAHKVTPETWLENSLNMIARSLTQPVPPDTTK</sequence>
<dbReference type="InterPro" id="IPR036271">
    <property type="entry name" value="Tet_transcr_reg_TetR-rel_C_sf"/>
</dbReference>
<dbReference type="PROSITE" id="PS50977">
    <property type="entry name" value="HTH_TETR_2"/>
    <property type="match status" value="1"/>
</dbReference>
<evidence type="ECO:0000256" key="2">
    <source>
        <dbReference type="PROSITE-ProRule" id="PRU00335"/>
    </source>
</evidence>
<dbReference type="PANTHER" id="PTHR43479">
    <property type="entry name" value="ACREF/ENVCD OPERON REPRESSOR-RELATED"/>
    <property type="match status" value="1"/>
</dbReference>
<dbReference type="SUPFAM" id="SSF46689">
    <property type="entry name" value="Homeodomain-like"/>
    <property type="match status" value="1"/>
</dbReference>
<dbReference type="PRINTS" id="PR00455">
    <property type="entry name" value="HTHTETR"/>
</dbReference>
<evidence type="ECO:0000313" key="5">
    <source>
        <dbReference type="Proteomes" id="UP001481413"/>
    </source>
</evidence>
<evidence type="ECO:0000313" key="4">
    <source>
        <dbReference type="EMBL" id="GAA6145877.1"/>
    </source>
</evidence>
<reference evidence="4 5" key="1">
    <citation type="submission" date="2024-04" db="EMBL/GenBank/DDBJ databases">
        <title>Draft genome sequence of Thalassolituus maritimus NBRC 116585.</title>
        <authorList>
            <person name="Miyakawa T."/>
            <person name="Kusuya Y."/>
            <person name="Miura T."/>
        </authorList>
    </citation>
    <scope>NUCLEOTIDE SEQUENCE [LARGE SCALE GENOMIC DNA]</scope>
    <source>
        <strain evidence="4 5">5NW40-0001</strain>
    </source>
</reference>
<dbReference type="EMBL" id="BAABWH010000005">
    <property type="protein sequence ID" value="GAA6145877.1"/>
    <property type="molecule type" value="Genomic_DNA"/>
</dbReference>
<dbReference type="InterPro" id="IPR001647">
    <property type="entry name" value="HTH_TetR"/>
</dbReference>
<gene>
    <name evidence="4" type="ORF">NBRC116585_19950</name>
</gene>
<organism evidence="4 5">
    <name type="scientific">Thalassolituus maritimus</name>
    <dbReference type="NCBI Taxonomy" id="484498"/>
    <lineage>
        <taxon>Bacteria</taxon>
        <taxon>Pseudomonadati</taxon>
        <taxon>Pseudomonadota</taxon>
        <taxon>Gammaproteobacteria</taxon>
        <taxon>Oceanospirillales</taxon>
        <taxon>Oceanospirillaceae</taxon>
        <taxon>Thalassolituus</taxon>
    </lineage>
</organism>
<dbReference type="SUPFAM" id="SSF48498">
    <property type="entry name" value="Tetracyclin repressor-like, C-terminal domain"/>
    <property type="match status" value="1"/>
</dbReference>
<accession>A0ABQ0A0F3</accession>
<evidence type="ECO:0000259" key="3">
    <source>
        <dbReference type="PROSITE" id="PS50977"/>
    </source>
</evidence>
<dbReference type="InterPro" id="IPR009057">
    <property type="entry name" value="Homeodomain-like_sf"/>
</dbReference>
<feature type="DNA-binding region" description="H-T-H motif" evidence="2">
    <location>
        <begin position="59"/>
        <end position="78"/>
    </location>
</feature>
<name>A0ABQ0A0F3_9GAMM</name>
<dbReference type="InterPro" id="IPR050624">
    <property type="entry name" value="HTH-type_Tx_Regulator"/>
</dbReference>
<proteinExistence type="predicted"/>
<dbReference type="Proteomes" id="UP001481413">
    <property type="component" value="Unassembled WGS sequence"/>
</dbReference>
<feature type="domain" description="HTH tetR-type" evidence="3">
    <location>
        <begin position="36"/>
        <end position="96"/>
    </location>
</feature>
<dbReference type="PANTHER" id="PTHR43479:SF11">
    <property type="entry name" value="ACREF_ENVCD OPERON REPRESSOR-RELATED"/>
    <property type="match status" value="1"/>
</dbReference>
<evidence type="ECO:0000256" key="1">
    <source>
        <dbReference type="ARBA" id="ARBA00023125"/>
    </source>
</evidence>
<dbReference type="Pfam" id="PF00440">
    <property type="entry name" value="TetR_N"/>
    <property type="match status" value="1"/>
</dbReference>
<dbReference type="Gene3D" id="1.10.357.10">
    <property type="entry name" value="Tetracycline Repressor, domain 2"/>
    <property type="match status" value="1"/>
</dbReference>